<dbReference type="GO" id="GO:0005524">
    <property type="term" value="F:ATP binding"/>
    <property type="evidence" value="ECO:0007669"/>
    <property type="project" value="UniProtKB-KW"/>
</dbReference>
<keyword evidence="2 7" id="KW-0547">Nucleotide-binding</keyword>
<evidence type="ECO:0000313" key="12">
    <source>
        <dbReference type="EMBL" id="NCD71607.1"/>
    </source>
</evidence>
<dbReference type="PANTHER" id="PTHR47963">
    <property type="entry name" value="DEAD-BOX ATP-DEPENDENT RNA HELICASE 47, MITOCHONDRIAL"/>
    <property type="match status" value="1"/>
</dbReference>
<sequence length="614" mass="68616">MNNPFIELGIRHDIVNAISELGFEKPTPIQEASIPVLLSGSNDFVGLAQTGTGKTAAFGLPLLELIDFEENHPQALVLCPTRELCLQITSDLSKFAKNIPNAKVVAVYGGASIMDQLRSIKRGVQIVVATPGRMLDIIGRKAIDFSDIRYVVLDEADEMLNMGFQDDIDEILSTTPEEKKTWLFSATMPSEVRRIAKKYMTDPHELTMGKQNTGNANIEHEYYVVRARDKYAAFKRIVDFNPDIFGIVFCRTKIETQEIAEALIKDGYNADALHGDLSQQQRDKVMKRYRERSLQLLIATDVAARGIDVNDVTHVINYSLPDEIENYTHRSGRTARAGKTGVSIAIINSKELGKIRQIERVIGKQFIKAEIPNGFDVCEKQLFSLIHKVHNVTVNEAQIEQYIPRIMDEFADLTKEDLIKRFASLEFNRFLEYYKNAPDLNAPEDARFRERDGASGERFSRGNNGDYTRLFINLGSVDGFGRGELLGYICNNTGIVGRTVGKIDVKGVYSFFEVANADSETVMNAFKTIEYKGRQVRIEVSGDERSEGGRGRSGGGGYNRREGGSGGGFRGNRREGGNGGGYPRRDGGDRNNGGGFRDFSGKRREERSERRNRS</sequence>
<dbReference type="InterPro" id="IPR014001">
    <property type="entry name" value="Helicase_ATP-bd"/>
</dbReference>
<dbReference type="SUPFAM" id="SSF52540">
    <property type="entry name" value="P-loop containing nucleoside triphosphate hydrolases"/>
    <property type="match status" value="1"/>
</dbReference>
<dbReference type="Proteomes" id="UP000638732">
    <property type="component" value="Unassembled WGS sequence"/>
</dbReference>
<dbReference type="SMART" id="SM00490">
    <property type="entry name" value="HELICc"/>
    <property type="match status" value="1"/>
</dbReference>
<dbReference type="PROSITE" id="PS00039">
    <property type="entry name" value="DEAD_ATP_HELICASE"/>
    <property type="match status" value="1"/>
</dbReference>
<feature type="domain" description="DEAD-box RNA helicase Q" evidence="11">
    <location>
        <begin position="3"/>
        <end position="31"/>
    </location>
</feature>
<protein>
    <recommendedName>
        <fullName evidence="1">RNA helicase</fullName>
        <ecNumber evidence="1">3.6.4.13</ecNumber>
    </recommendedName>
</protein>
<dbReference type="PANTHER" id="PTHR47963:SF8">
    <property type="entry name" value="ATP-DEPENDENT RNA HELICASE DEAD"/>
    <property type="match status" value="1"/>
</dbReference>
<organism evidence="12 13">
    <name type="scientific">Mucilaginibacter agri</name>
    <dbReference type="NCBI Taxonomy" id="2695265"/>
    <lineage>
        <taxon>Bacteria</taxon>
        <taxon>Pseudomonadati</taxon>
        <taxon>Bacteroidota</taxon>
        <taxon>Sphingobacteriia</taxon>
        <taxon>Sphingobacteriales</taxon>
        <taxon>Sphingobacteriaceae</taxon>
        <taxon>Mucilaginibacter</taxon>
    </lineage>
</organism>
<dbReference type="GO" id="GO:0033592">
    <property type="term" value="F:RNA strand annealing activity"/>
    <property type="evidence" value="ECO:0007669"/>
    <property type="project" value="TreeGrafter"/>
</dbReference>
<dbReference type="SMART" id="SM00487">
    <property type="entry name" value="DEXDc"/>
    <property type="match status" value="1"/>
</dbReference>
<comment type="similarity">
    <text evidence="7">Belongs to the DEAD box helicase family.</text>
</comment>
<dbReference type="Gene3D" id="3.30.70.330">
    <property type="match status" value="1"/>
</dbReference>
<dbReference type="Pfam" id="PF00270">
    <property type="entry name" value="DEAD"/>
    <property type="match status" value="1"/>
</dbReference>
<dbReference type="CDD" id="cd18787">
    <property type="entry name" value="SF2_C_DEAD"/>
    <property type="match status" value="1"/>
</dbReference>
<feature type="region of interest" description="Disordered" evidence="8">
    <location>
        <begin position="540"/>
        <end position="614"/>
    </location>
</feature>
<reference evidence="12" key="1">
    <citation type="submission" date="2020-01" db="EMBL/GenBank/DDBJ databases">
        <authorList>
            <person name="Seo Y.L."/>
        </authorList>
    </citation>
    <scope>NUCLEOTIDE SEQUENCE</scope>
    <source>
        <strain evidence="12">R11</strain>
    </source>
</reference>
<evidence type="ECO:0000259" key="11">
    <source>
        <dbReference type="PROSITE" id="PS51195"/>
    </source>
</evidence>
<feature type="compositionally biased region" description="Basic and acidic residues" evidence="8">
    <location>
        <begin position="540"/>
        <end position="550"/>
    </location>
</feature>
<dbReference type="InterPro" id="IPR001650">
    <property type="entry name" value="Helicase_C-like"/>
</dbReference>
<dbReference type="Gene3D" id="3.40.50.300">
    <property type="entry name" value="P-loop containing nucleotide triphosphate hydrolases"/>
    <property type="match status" value="2"/>
</dbReference>
<keyword evidence="4 7" id="KW-0347">Helicase</keyword>
<gene>
    <name evidence="12" type="ORF">GSY63_19735</name>
</gene>
<name>A0A965ZKA3_9SPHI</name>
<evidence type="ECO:0000256" key="1">
    <source>
        <dbReference type="ARBA" id="ARBA00012552"/>
    </source>
</evidence>
<evidence type="ECO:0000256" key="2">
    <source>
        <dbReference type="ARBA" id="ARBA00022741"/>
    </source>
</evidence>
<dbReference type="InterPro" id="IPR000629">
    <property type="entry name" value="RNA-helicase_DEAD-box_CS"/>
</dbReference>
<feature type="short sequence motif" description="Q motif" evidence="6">
    <location>
        <begin position="3"/>
        <end position="31"/>
    </location>
</feature>
<dbReference type="InterPro" id="IPR027417">
    <property type="entry name" value="P-loop_NTPase"/>
</dbReference>
<dbReference type="Pfam" id="PF00271">
    <property type="entry name" value="Helicase_C"/>
    <property type="match status" value="1"/>
</dbReference>
<dbReference type="GO" id="GO:0005840">
    <property type="term" value="C:ribosome"/>
    <property type="evidence" value="ECO:0007669"/>
    <property type="project" value="TreeGrafter"/>
</dbReference>
<evidence type="ECO:0000259" key="10">
    <source>
        <dbReference type="PROSITE" id="PS51194"/>
    </source>
</evidence>
<dbReference type="InterPro" id="IPR014014">
    <property type="entry name" value="RNA_helicase_DEAD_Q_motif"/>
</dbReference>
<keyword evidence="13" id="KW-1185">Reference proteome</keyword>
<feature type="domain" description="Helicase C-terminal" evidence="10">
    <location>
        <begin position="217"/>
        <end position="386"/>
    </location>
</feature>
<dbReference type="InterPro" id="IPR044742">
    <property type="entry name" value="DEAD/DEAH_RhlB"/>
</dbReference>
<evidence type="ECO:0000313" key="13">
    <source>
        <dbReference type="Proteomes" id="UP000638732"/>
    </source>
</evidence>
<dbReference type="AlphaFoldDB" id="A0A965ZKA3"/>
<dbReference type="GO" id="GO:0016787">
    <property type="term" value="F:hydrolase activity"/>
    <property type="evidence" value="ECO:0007669"/>
    <property type="project" value="UniProtKB-KW"/>
</dbReference>
<evidence type="ECO:0000259" key="9">
    <source>
        <dbReference type="PROSITE" id="PS51192"/>
    </source>
</evidence>
<keyword evidence="5 7" id="KW-0067">ATP-binding</keyword>
<evidence type="ECO:0000256" key="3">
    <source>
        <dbReference type="ARBA" id="ARBA00022801"/>
    </source>
</evidence>
<dbReference type="GO" id="GO:0005829">
    <property type="term" value="C:cytosol"/>
    <property type="evidence" value="ECO:0007669"/>
    <property type="project" value="TreeGrafter"/>
</dbReference>
<dbReference type="InterPro" id="IPR011545">
    <property type="entry name" value="DEAD/DEAH_box_helicase_dom"/>
</dbReference>
<feature type="compositionally biased region" description="Gly residues" evidence="8">
    <location>
        <begin position="551"/>
        <end position="570"/>
    </location>
</feature>
<dbReference type="RefSeq" id="WP_166587550.1">
    <property type="nucleotide sequence ID" value="NZ_WWEO01000044.1"/>
</dbReference>
<dbReference type="PROSITE" id="PS51195">
    <property type="entry name" value="Q_MOTIF"/>
    <property type="match status" value="1"/>
</dbReference>
<accession>A0A965ZKA3</accession>
<evidence type="ECO:0000256" key="7">
    <source>
        <dbReference type="RuleBase" id="RU000492"/>
    </source>
</evidence>
<dbReference type="Pfam" id="PF03880">
    <property type="entry name" value="DbpA"/>
    <property type="match status" value="1"/>
</dbReference>
<feature type="domain" description="Helicase ATP-binding" evidence="9">
    <location>
        <begin position="35"/>
        <end position="206"/>
    </location>
</feature>
<dbReference type="InterPro" id="IPR050547">
    <property type="entry name" value="DEAD_box_RNA_helicases"/>
</dbReference>
<evidence type="ECO:0000256" key="4">
    <source>
        <dbReference type="ARBA" id="ARBA00022806"/>
    </source>
</evidence>
<dbReference type="PROSITE" id="PS51192">
    <property type="entry name" value="HELICASE_ATP_BIND_1"/>
    <property type="match status" value="1"/>
</dbReference>
<dbReference type="InterPro" id="IPR005580">
    <property type="entry name" value="DbpA/CsdA_RNA-bd_dom"/>
</dbReference>
<reference evidence="12" key="2">
    <citation type="submission" date="2020-10" db="EMBL/GenBank/DDBJ databases">
        <title>Mucilaginibacter sp. nov., isolated from soil.</title>
        <authorList>
            <person name="Jeon C.O."/>
        </authorList>
    </citation>
    <scope>NUCLEOTIDE SEQUENCE</scope>
    <source>
        <strain evidence="12">R11</strain>
    </source>
</reference>
<comment type="caution">
    <text evidence="12">The sequence shown here is derived from an EMBL/GenBank/DDBJ whole genome shotgun (WGS) entry which is preliminary data.</text>
</comment>
<dbReference type="EMBL" id="WWEO01000044">
    <property type="protein sequence ID" value="NCD71607.1"/>
    <property type="molecule type" value="Genomic_DNA"/>
</dbReference>
<dbReference type="CDD" id="cd12252">
    <property type="entry name" value="RRM_DbpA"/>
    <property type="match status" value="1"/>
</dbReference>
<dbReference type="GO" id="GO:0009409">
    <property type="term" value="P:response to cold"/>
    <property type="evidence" value="ECO:0007669"/>
    <property type="project" value="TreeGrafter"/>
</dbReference>
<evidence type="ECO:0000256" key="5">
    <source>
        <dbReference type="ARBA" id="ARBA00022840"/>
    </source>
</evidence>
<evidence type="ECO:0000256" key="8">
    <source>
        <dbReference type="SAM" id="MobiDB-lite"/>
    </source>
</evidence>
<proteinExistence type="inferred from homology"/>
<dbReference type="EC" id="3.6.4.13" evidence="1"/>
<feature type="compositionally biased region" description="Basic and acidic residues" evidence="8">
    <location>
        <begin position="599"/>
        <end position="614"/>
    </location>
</feature>
<dbReference type="PROSITE" id="PS51194">
    <property type="entry name" value="HELICASE_CTER"/>
    <property type="match status" value="1"/>
</dbReference>
<dbReference type="CDD" id="cd00268">
    <property type="entry name" value="DEADc"/>
    <property type="match status" value="1"/>
</dbReference>
<dbReference type="GO" id="GO:0003724">
    <property type="term" value="F:RNA helicase activity"/>
    <property type="evidence" value="ECO:0007669"/>
    <property type="project" value="UniProtKB-EC"/>
</dbReference>
<dbReference type="InterPro" id="IPR012677">
    <property type="entry name" value="Nucleotide-bd_a/b_plait_sf"/>
</dbReference>
<evidence type="ECO:0000256" key="6">
    <source>
        <dbReference type="PROSITE-ProRule" id="PRU00552"/>
    </source>
</evidence>
<keyword evidence="3 7" id="KW-0378">Hydrolase</keyword>